<dbReference type="AlphaFoldDB" id="A0A1Y2AVG5"/>
<proteinExistence type="predicted"/>
<gene>
    <name evidence="1" type="ORF">BCR39DRAFT_542507</name>
</gene>
<dbReference type="EMBL" id="MCFC01000052">
    <property type="protein sequence ID" value="ORY25915.1"/>
    <property type="molecule type" value="Genomic_DNA"/>
</dbReference>
<accession>A0A1Y2AVG5</accession>
<dbReference type="Proteomes" id="UP000193986">
    <property type="component" value="Unassembled WGS sequence"/>
</dbReference>
<sequence>MCLPALLLCPAVLCPNTLTLFRPSNAFKLYLYKSSVSYERKPHNRARHKNDEVPNPPFLCLTSLVRQETLSCTLFPVQVNVRT</sequence>
<dbReference type="InParanoid" id="A0A1Y2AVG5"/>
<protein>
    <submittedName>
        <fullName evidence="1">Uncharacterized protein</fullName>
    </submittedName>
</protein>
<comment type="caution">
    <text evidence="1">The sequence shown here is derived from an EMBL/GenBank/DDBJ whole genome shotgun (WGS) entry which is preliminary data.</text>
</comment>
<evidence type="ECO:0000313" key="1">
    <source>
        <dbReference type="EMBL" id="ORY25915.1"/>
    </source>
</evidence>
<keyword evidence="2" id="KW-1185">Reference proteome</keyword>
<name>A0A1Y2AVG5_9TREE</name>
<reference evidence="1 2" key="1">
    <citation type="submission" date="2016-07" db="EMBL/GenBank/DDBJ databases">
        <title>Pervasive Adenine N6-methylation of Active Genes in Fungi.</title>
        <authorList>
            <consortium name="DOE Joint Genome Institute"/>
            <person name="Mondo S.J."/>
            <person name="Dannebaum R.O."/>
            <person name="Kuo R.C."/>
            <person name="Labutti K."/>
            <person name="Haridas S."/>
            <person name="Kuo A."/>
            <person name="Salamov A."/>
            <person name="Ahrendt S.R."/>
            <person name="Lipzen A."/>
            <person name="Sullivan W."/>
            <person name="Andreopoulos W.B."/>
            <person name="Clum A."/>
            <person name="Lindquist E."/>
            <person name="Daum C."/>
            <person name="Ramamoorthy G.K."/>
            <person name="Gryganskyi A."/>
            <person name="Culley D."/>
            <person name="Magnuson J.K."/>
            <person name="James T.Y."/>
            <person name="O'Malley M.A."/>
            <person name="Stajich J.E."/>
            <person name="Spatafora J.W."/>
            <person name="Visel A."/>
            <person name="Grigoriev I.V."/>
        </authorList>
    </citation>
    <scope>NUCLEOTIDE SEQUENCE [LARGE SCALE GENOMIC DNA]</scope>
    <source>
        <strain evidence="1 2">68-887.2</strain>
    </source>
</reference>
<organism evidence="1 2">
    <name type="scientific">Naematelia encephala</name>
    <dbReference type="NCBI Taxonomy" id="71784"/>
    <lineage>
        <taxon>Eukaryota</taxon>
        <taxon>Fungi</taxon>
        <taxon>Dikarya</taxon>
        <taxon>Basidiomycota</taxon>
        <taxon>Agaricomycotina</taxon>
        <taxon>Tremellomycetes</taxon>
        <taxon>Tremellales</taxon>
        <taxon>Naemateliaceae</taxon>
        <taxon>Naematelia</taxon>
    </lineage>
</organism>
<evidence type="ECO:0000313" key="2">
    <source>
        <dbReference type="Proteomes" id="UP000193986"/>
    </source>
</evidence>